<dbReference type="InterPro" id="IPR001680">
    <property type="entry name" value="WD40_rpt"/>
</dbReference>
<dbReference type="PROSITE" id="PS50181">
    <property type="entry name" value="FBOX"/>
    <property type="match status" value="1"/>
</dbReference>
<dbReference type="Proteomes" id="UP000228380">
    <property type="component" value="Chromosome 14"/>
</dbReference>
<dbReference type="SMART" id="SM00256">
    <property type="entry name" value="FBOX"/>
    <property type="match status" value="1"/>
</dbReference>
<dbReference type="SUPFAM" id="SSF81383">
    <property type="entry name" value="F-box domain"/>
    <property type="match status" value="1"/>
</dbReference>
<dbReference type="GeneID" id="103697300"/>
<dbReference type="InterPro" id="IPR042627">
    <property type="entry name" value="FBXW2"/>
</dbReference>
<reference evidence="5" key="1">
    <citation type="journal article" date="2019" name="Nat. Commun.">
        <title>Genome-wide association mapping of date palm fruit traits.</title>
        <authorList>
            <person name="Hazzouri K.M."/>
            <person name="Gros-Balthazard M."/>
            <person name="Flowers J.M."/>
            <person name="Copetti D."/>
            <person name="Lemansour A."/>
            <person name="Lebrun M."/>
            <person name="Masmoudi K."/>
            <person name="Ferrand S."/>
            <person name="Dhar M.I."/>
            <person name="Fresquez Z.A."/>
            <person name="Rosas U."/>
            <person name="Zhang J."/>
            <person name="Talag J."/>
            <person name="Lee S."/>
            <person name="Kudrna D."/>
            <person name="Powell R.F."/>
            <person name="Leitch I.J."/>
            <person name="Krueger R.R."/>
            <person name="Wing R.A."/>
            <person name="Amiri K.M.A."/>
            <person name="Purugganan M.D."/>
        </authorList>
    </citation>
    <scope>NUCLEOTIDE SEQUENCE [LARGE SCALE GENOMIC DNA]</scope>
    <source>
        <strain evidence="5">cv. Khalas</strain>
    </source>
</reference>
<dbReference type="SMART" id="SM00320">
    <property type="entry name" value="WD40"/>
    <property type="match status" value="3"/>
</dbReference>
<name>A0A8B9AW30_PHODC</name>
<evidence type="ECO:0000256" key="3">
    <source>
        <dbReference type="SAM" id="MobiDB-lite"/>
    </source>
</evidence>
<reference evidence="6" key="2">
    <citation type="submission" date="2025-08" db="UniProtKB">
        <authorList>
            <consortium name="RefSeq"/>
        </authorList>
    </citation>
    <scope>IDENTIFICATION</scope>
    <source>
        <tissue evidence="6">Young leaves</tissue>
    </source>
</reference>
<feature type="region of interest" description="Disordered" evidence="3">
    <location>
        <begin position="1"/>
        <end position="23"/>
    </location>
</feature>
<evidence type="ECO:0000259" key="4">
    <source>
        <dbReference type="PROSITE" id="PS50181"/>
    </source>
</evidence>
<keyword evidence="1" id="KW-0853">WD repeat</keyword>
<evidence type="ECO:0000256" key="2">
    <source>
        <dbReference type="ARBA" id="ARBA00022737"/>
    </source>
</evidence>
<evidence type="ECO:0000313" key="5">
    <source>
        <dbReference type="Proteomes" id="UP000228380"/>
    </source>
</evidence>
<dbReference type="Gene3D" id="1.20.1280.50">
    <property type="match status" value="1"/>
</dbReference>
<keyword evidence="2" id="KW-0677">Repeat</keyword>
<dbReference type="InterPro" id="IPR036322">
    <property type="entry name" value="WD40_repeat_dom_sf"/>
</dbReference>
<accession>A0A8B9AW30</accession>
<dbReference type="AlphaFoldDB" id="A0A8B9AW30"/>
<sequence length="494" mass="55507">MEASGRRYRSVAPQPASGRNRSSIHSLGTDLLCAIFSRLDLFVLVRCSVVCKSWNNVIYQSSLMRDLYYKKNPRIRSSSDISIPLETSMKIYLEELAMEQHRLALTSGSAEVHQWTGHPVRYVFLVPSPVPVPYYYCVSRIRYEAGLAYRVSLYLLYRISVLNRYGTVCFILSGLVWVNICRMKRGVILTGVGDKVLRLWSAESCKYLDEYSLPDMNPLVDCDFDESKIVGMTSAQLCIWRRRGQRSIFQLREAIFQHGLCMRYVDPEAVIGCDDGRARIFDMYSGSCSRIIRYMLEEQGISCMIMHSGPVTCLATDDQLILGGSTFGSVTLADLSSGERLGFLKSSFSPTGMKSMCFNPHSFLLFAGSTAGYAHCWDLRTLRPLWEVRASSNVIYATQHLSSDTSTLVVGGLDGVLRILNQSTGEIISSLVVNASLKDNKEVVEKKASVLSGVSFVESIPRCLRPPITCLAVGMRKVVTTHNEKFVRVWRFHE</sequence>
<protein>
    <submittedName>
        <fullName evidence="6">F-box/WD-40 repeat-containing protein At3g52030 isoform X1</fullName>
    </submittedName>
</protein>
<dbReference type="InterPro" id="IPR015943">
    <property type="entry name" value="WD40/YVTN_repeat-like_dom_sf"/>
</dbReference>
<feature type="domain" description="F-box" evidence="4">
    <location>
        <begin position="21"/>
        <end position="67"/>
    </location>
</feature>
<keyword evidence="5" id="KW-1185">Reference proteome</keyword>
<gene>
    <name evidence="6" type="primary">LOC103697300</name>
</gene>
<dbReference type="RefSeq" id="XP_038989797.1">
    <property type="nucleotide sequence ID" value="XM_039133869.1"/>
</dbReference>
<dbReference type="Gene3D" id="2.130.10.10">
    <property type="entry name" value="YVTN repeat-like/Quinoprotein amine dehydrogenase"/>
    <property type="match status" value="1"/>
</dbReference>
<proteinExistence type="predicted"/>
<organism evidence="5 6">
    <name type="scientific">Phoenix dactylifera</name>
    <name type="common">Date palm</name>
    <dbReference type="NCBI Taxonomy" id="42345"/>
    <lineage>
        <taxon>Eukaryota</taxon>
        <taxon>Viridiplantae</taxon>
        <taxon>Streptophyta</taxon>
        <taxon>Embryophyta</taxon>
        <taxon>Tracheophyta</taxon>
        <taxon>Spermatophyta</taxon>
        <taxon>Magnoliopsida</taxon>
        <taxon>Liliopsida</taxon>
        <taxon>Arecaceae</taxon>
        <taxon>Coryphoideae</taxon>
        <taxon>Phoeniceae</taxon>
        <taxon>Phoenix</taxon>
    </lineage>
</organism>
<dbReference type="PANTHER" id="PTHR44436">
    <property type="entry name" value="F-BOX/WD REPEAT-CONTAINING PROTEIN 2"/>
    <property type="match status" value="1"/>
</dbReference>
<dbReference type="InterPro" id="IPR001810">
    <property type="entry name" value="F-box_dom"/>
</dbReference>
<evidence type="ECO:0000256" key="1">
    <source>
        <dbReference type="ARBA" id="ARBA00022574"/>
    </source>
</evidence>
<dbReference type="KEGG" id="pda:103697300"/>
<dbReference type="InterPro" id="IPR036047">
    <property type="entry name" value="F-box-like_dom_sf"/>
</dbReference>
<dbReference type="PANTHER" id="PTHR44436:SF1">
    <property type="entry name" value="F-BOX_WD REPEAT-CONTAINING PROTEIN 2"/>
    <property type="match status" value="1"/>
</dbReference>
<dbReference type="OrthoDB" id="538223at2759"/>
<dbReference type="SUPFAM" id="SSF50978">
    <property type="entry name" value="WD40 repeat-like"/>
    <property type="match status" value="1"/>
</dbReference>
<evidence type="ECO:0000313" key="6">
    <source>
        <dbReference type="RefSeq" id="XP_038989797.1"/>
    </source>
</evidence>
<dbReference type="Pfam" id="PF12937">
    <property type="entry name" value="F-box-like"/>
    <property type="match status" value="1"/>
</dbReference>